<dbReference type="KEGG" id="hrr:HZS55_03255"/>
<keyword evidence="2" id="KW-1185">Reference proteome</keyword>
<dbReference type="Proteomes" id="UP000509667">
    <property type="component" value="Chromosome"/>
</dbReference>
<proteinExistence type="predicted"/>
<reference evidence="1 2" key="1">
    <citation type="submission" date="2020-07" db="EMBL/GenBank/DDBJ databases">
        <title>Halosimplex pelagicum sp. nov. and Halosimplex rubrum sp. nov., isolated from salted brown alga Laminaria, and emended description of the genus Halosimplex.</title>
        <authorList>
            <person name="Cui H."/>
        </authorList>
    </citation>
    <scope>NUCLEOTIDE SEQUENCE [LARGE SCALE GENOMIC DNA]</scope>
    <source>
        <strain evidence="1 2">R27</strain>
    </source>
</reference>
<sequence length="242" mass="28419">MAADDEVRELLEELSDHPGQRLVWQRDSLQRALQIYFHHTDRLEDLLLEFRSDVQSDGRGAITEDENDRFLICLHDYFSASYGVFSKAQDFQSRFYCDCTNENCSPDSCDEFEPYLSNLRESGLTEMGAYMNSLRVVVQKIRTPSLLTNTKYNFFDIDESDGVVIDRQLLLDWVRGSRDREAAIGYLEDRDDAYICLHSEVVEYRNANEEFYGWLFQDAKERYAHELRSRRTRLGELRDDVA</sequence>
<gene>
    <name evidence="1" type="ORF">HZS55_03255</name>
</gene>
<dbReference type="EMBL" id="CP058910">
    <property type="protein sequence ID" value="QLH76380.1"/>
    <property type="molecule type" value="Genomic_DNA"/>
</dbReference>
<dbReference type="RefSeq" id="WP_179910320.1">
    <property type="nucleotide sequence ID" value="NZ_CP058910.1"/>
</dbReference>
<evidence type="ECO:0000313" key="1">
    <source>
        <dbReference type="EMBL" id="QLH76380.1"/>
    </source>
</evidence>
<evidence type="ECO:0000313" key="2">
    <source>
        <dbReference type="Proteomes" id="UP000509667"/>
    </source>
</evidence>
<organism evidence="1 2">
    <name type="scientific">Halosimplex rubrum</name>
    <dbReference type="NCBI Taxonomy" id="869889"/>
    <lineage>
        <taxon>Archaea</taxon>
        <taxon>Methanobacteriati</taxon>
        <taxon>Methanobacteriota</taxon>
        <taxon>Stenosarchaea group</taxon>
        <taxon>Halobacteria</taxon>
        <taxon>Halobacteriales</taxon>
        <taxon>Haloarculaceae</taxon>
        <taxon>Halosimplex</taxon>
    </lineage>
</organism>
<dbReference type="AlphaFoldDB" id="A0A7D5P7H9"/>
<name>A0A7D5P7H9_9EURY</name>
<accession>A0A7D5P7H9</accession>
<protein>
    <submittedName>
        <fullName evidence="1">Uncharacterized protein</fullName>
    </submittedName>
</protein>
<dbReference type="GeneID" id="56076848"/>